<dbReference type="InterPro" id="IPR014757">
    <property type="entry name" value="Tscrpt_reg_IclR_C"/>
</dbReference>
<dbReference type="InterPro" id="IPR050707">
    <property type="entry name" value="HTH_MetabolicPath_Reg"/>
</dbReference>
<dbReference type="PROSITE" id="PS51077">
    <property type="entry name" value="HTH_ICLR"/>
    <property type="match status" value="1"/>
</dbReference>
<evidence type="ECO:0000256" key="2">
    <source>
        <dbReference type="ARBA" id="ARBA00023125"/>
    </source>
</evidence>
<dbReference type="Gene3D" id="1.10.10.10">
    <property type="entry name" value="Winged helix-like DNA-binding domain superfamily/Winged helix DNA-binding domain"/>
    <property type="match status" value="1"/>
</dbReference>
<dbReference type="RefSeq" id="WP_342846587.1">
    <property type="nucleotide sequence ID" value="NZ_JBBMQO010000001.1"/>
</dbReference>
<reference evidence="6 7" key="1">
    <citation type="submission" date="2024-03" db="EMBL/GenBank/DDBJ databases">
        <title>Community enrichment and isolation of bacterial strains for fucoidan degradation.</title>
        <authorList>
            <person name="Sichert A."/>
        </authorList>
    </citation>
    <scope>NUCLEOTIDE SEQUENCE [LARGE SCALE GENOMIC DNA]</scope>
    <source>
        <strain evidence="6 7">AS62</strain>
    </source>
</reference>
<evidence type="ECO:0000259" key="4">
    <source>
        <dbReference type="PROSITE" id="PS51077"/>
    </source>
</evidence>
<dbReference type="InterPro" id="IPR005471">
    <property type="entry name" value="Tscrpt_reg_IclR_N"/>
</dbReference>
<evidence type="ECO:0000259" key="5">
    <source>
        <dbReference type="PROSITE" id="PS51078"/>
    </source>
</evidence>
<evidence type="ECO:0000313" key="7">
    <source>
        <dbReference type="Proteomes" id="UP001477870"/>
    </source>
</evidence>
<dbReference type="PANTHER" id="PTHR30136:SF24">
    <property type="entry name" value="HTH-TYPE TRANSCRIPTIONAL REPRESSOR ALLR"/>
    <property type="match status" value="1"/>
</dbReference>
<organism evidence="6 7">
    <name type="scientific">Ahrensia kielensis</name>
    <dbReference type="NCBI Taxonomy" id="76980"/>
    <lineage>
        <taxon>Bacteria</taxon>
        <taxon>Pseudomonadati</taxon>
        <taxon>Pseudomonadota</taxon>
        <taxon>Alphaproteobacteria</taxon>
        <taxon>Hyphomicrobiales</taxon>
        <taxon>Ahrensiaceae</taxon>
        <taxon>Ahrensia</taxon>
    </lineage>
</organism>
<accession>A0ABU9T3T1</accession>
<dbReference type="Pfam" id="PF01614">
    <property type="entry name" value="IclR_C"/>
    <property type="match status" value="1"/>
</dbReference>
<protein>
    <submittedName>
        <fullName evidence="6">IclR family transcriptional regulator</fullName>
    </submittedName>
</protein>
<dbReference type="InterPro" id="IPR029016">
    <property type="entry name" value="GAF-like_dom_sf"/>
</dbReference>
<evidence type="ECO:0000313" key="6">
    <source>
        <dbReference type="EMBL" id="MEM5500429.1"/>
    </source>
</evidence>
<dbReference type="Pfam" id="PF09339">
    <property type="entry name" value="HTH_IclR"/>
    <property type="match status" value="1"/>
</dbReference>
<keyword evidence="1" id="KW-0805">Transcription regulation</keyword>
<dbReference type="Proteomes" id="UP001477870">
    <property type="component" value="Unassembled WGS sequence"/>
</dbReference>
<dbReference type="Gene3D" id="3.30.450.40">
    <property type="match status" value="1"/>
</dbReference>
<keyword evidence="7" id="KW-1185">Reference proteome</keyword>
<name>A0ABU9T3T1_9HYPH</name>
<gene>
    <name evidence="6" type="ORF">WNY59_02390</name>
</gene>
<keyword evidence="2" id="KW-0238">DNA-binding</keyword>
<sequence length="276" mass="29193">MTATDITTSVRTKLAKSNIQSLERASALLDTVAAGGDRGASLTDMSEATGLHSSTVFHLVKTLENLGYLARLGEGKAYFIGPQLFALAANAPQLQTLSLIARPTLDALSADTGEASHLAIRSGAQVMMVAQADAKGMLQISRNMGSTRPIHATAIGKVLLAASLPAERDAIIAQMKFERFTPSTICHVEQFISELARVASQGHAEDNAEFDADIRCIAVALPAFAGRLTIALGISGPVWRMDDAAVVANLDTLRRYATDLTTKLGSTTAQTNTPWT</sequence>
<evidence type="ECO:0000256" key="3">
    <source>
        <dbReference type="ARBA" id="ARBA00023163"/>
    </source>
</evidence>
<feature type="domain" description="HTH iclR-type" evidence="4">
    <location>
        <begin position="19"/>
        <end position="82"/>
    </location>
</feature>
<feature type="domain" description="IclR-ED" evidence="5">
    <location>
        <begin position="83"/>
        <end position="266"/>
    </location>
</feature>
<dbReference type="PROSITE" id="PS51078">
    <property type="entry name" value="ICLR_ED"/>
    <property type="match status" value="1"/>
</dbReference>
<dbReference type="InterPro" id="IPR036390">
    <property type="entry name" value="WH_DNA-bd_sf"/>
</dbReference>
<dbReference type="PANTHER" id="PTHR30136">
    <property type="entry name" value="HELIX-TURN-HELIX TRANSCRIPTIONAL REGULATOR, ICLR FAMILY"/>
    <property type="match status" value="1"/>
</dbReference>
<dbReference type="SMART" id="SM00346">
    <property type="entry name" value="HTH_ICLR"/>
    <property type="match status" value="1"/>
</dbReference>
<proteinExistence type="predicted"/>
<dbReference type="SUPFAM" id="SSF46785">
    <property type="entry name" value="Winged helix' DNA-binding domain"/>
    <property type="match status" value="1"/>
</dbReference>
<dbReference type="EMBL" id="JBBMQO010000001">
    <property type="protein sequence ID" value="MEM5500429.1"/>
    <property type="molecule type" value="Genomic_DNA"/>
</dbReference>
<comment type="caution">
    <text evidence="6">The sequence shown here is derived from an EMBL/GenBank/DDBJ whole genome shotgun (WGS) entry which is preliminary data.</text>
</comment>
<dbReference type="InterPro" id="IPR036388">
    <property type="entry name" value="WH-like_DNA-bd_sf"/>
</dbReference>
<keyword evidence="3" id="KW-0804">Transcription</keyword>
<evidence type="ECO:0000256" key="1">
    <source>
        <dbReference type="ARBA" id="ARBA00023015"/>
    </source>
</evidence>
<dbReference type="SUPFAM" id="SSF55781">
    <property type="entry name" value="GAF domain-like"/>
    <property type="match status" value="1"/>
</dbReference>